<feature type="compositionally biased region" description="Acidic residues" evidence="1">
    <location>
        <begin position="319"/>
        <end position="332"/>
    </location>
</feature>
<protein>
    <submittedName>
        <fullName evidence="2">Uncharacterized protein</fullName>
    </submittedName>
</protein>
<dbReference type="EMBL" id="GDID01000852">
    <property type="protein sequence ID" value="JAP95754.1"/>
    <property type="molecule type" value="Transcribed_RNA"/>
</dbReference>
<evidence type="ECO:0000256" key="1">
    <source>
        <dbReference type="SAM" id="MobiDB-lite"/>
    </source>
</evidence>
<dbReference type="AlphaFoldDB" id="A0A146KIV3"/>
<accession>A0A146KIV3</accession>
<gene>
    <name evidence="2" type="ORF">TPC1_11141</name>
</gene>
<feature type="region of interest" description="Disordered" evidence="1">
    <location>
        <begin position="313"/>
        <end position="333"/>
    </location>
</feature>
<organism evidence="2">
    <name type="scientific">Trepomonas sp. PC1</name>
    <dbReference type="NCBI Taxonomy" id="1076344"/>
    <lineage>
        <taxon>Eukaryota</taxon>
        <taxon>Metamonada</taxon>
        <taxon>Diplomonadida</taxon>
        <taxon>Hexamitidae</taxon>
        <taxon>Hexamitinae</taxon>
        <taxon>Trepomonas</taxon>
    </lineage>
</organism>
<feature type="non-terminal residue" evidence="2">
    <location>
        <position position="532"/>
    </location>
</feature>
<sequence>MNEIKKQKAKKPILLTQPDLKPQSVEEQILSGPKSTRFHMPKPPLNDRSSIDYFKTEMVNLLCSFEPHGSISDAVVNRFKLQEDVGTPPTIQDIIADISENTSYKQEKMRFMKAQGKNVSHFSLNVSASFSAMAKDSMKNFSLMNDIGDIMIQYGKHTGFKTIIPIECVQSRSAELNNLFEKTLPRCAFGCTISCTQIHALIKDCHLHHIFKPNEIDALFYRACFVQNKYITNYVDMNPVARPQQVKKVKVIHFDFLECSNEEMYANKPDFQLLSGSGVHYLCYIGFLQFMYILAVEIIRKSRPEHLHEIPALAHNDDYDAEEEEENDEPDNMEQNFEMAKKNQSNKRISASIRDPFAVITQMSKVDDKPRAVSNQTFSGAWKTAYAFGLLLDCYVLRFAKRYGINQRNQMMESFLSKEALQVTMRYQNELKVLFNKQCHGAQRLTADQLYLLFKKTQILEKISKNFLLEYVTRNYTSYDLNFIPCLNFDEFLNCLWVAANCAFSVHPYIIHLKTPVQRYQYALENAIQSIK</sequence>
<proteinExistence type="predicted"/>
<name>A0A146KIV3_9EUKA</name>
<reference evidence="2" key="1">
    <citation type="submission" date="2015-07" db="EMBL/GenBank/DDBJ databases">
        <title>Adaptation to a free-living lifestyle via gene acquisitions in the diplomonad Trepomonas sp. PC1.</title>
        <authorList>
            <person name="Xu F."/>
            <person name="Jerlstrom-Hultqvist J."/>
            <person name="Kolisko M."/>
            <person name="Simpson A.G.B."/>
            <person name="Roger A.J."/>
            <person name="Svard S.G."/>
            <person name="Andersson J.O."/>
        </authorList>
    </citation>
    <scope>NUCLEOTIDE SEQUENCE</scope>
    <source>
        <strain evidence="2">PC1</strain>
    </source>
</reference>
<evidence type="ECO:0000313" key="2">
    <source>
        <dbReference type="EMBL" id="JAP95754.1"/>
    </source>
</evidence>